<protein>
    <submittedName>
        <fullName evidence="2">NAD-dependent epimerase/dehydratase family protein</fullName>
    </submittedName>
</protein>
<evidence type="ECO:0000259" key="1">
    <source>
        <dbReference type="Pfam" id="PF01370"/>
    </source>
</evidence>
<dbReference type="CDD" id="cd05262">
    <property type="entry name" value="SDR_a7"/>
    <property type="match status" value="1"/>
</dbReference>
<dbReference type="EMBL" id="WEZQ01000005">
    <property type="protein sequence ID" value="MYV16715.1"/>
    <property type="molecule type" value="Genomic_DNA"/>
</dbReference>
<gene>
    <name evidence="2" type="ORF">GB993_04200</name>
</gene>
<dbReference type="PANTHER" id="PTHR48079:SF9">
    <property type="entry name" value="PUTATIVE-RELATED"/>
    <property type="match status" value="1"/>
</dbReference>
<dbReference type="AlphaFoldDB" id="A0A6N9I180"/>
<evidence type="ECO:0000313" key="3">
    <source>
        <dbReference type="Proteomes" id="UP000449209"/>
    </source>
</evidence>
<organism evidence="2 3">
    <name type="scientific">Furfurilactobacillus milii</name>
    <dbReference type="NCBI Taxonomy" id="2888272"/>
    <lineage>
        <taxon>Bacteria</taxon>
        <taxon>Bacillati</taxon>
        <taxon>Bacillota</taxon>
        <taxon>Bacilli</taxon>
        <taxon>Lactobacillales</taxon>
        <taxon>Lactobacillaceae</taxon>
        <taxon>Furfurilactobacillus</taxon>
    </lineage>
</organism>
<sequence>MTKVFMTGATGFIGTALTKELIEKGYEVTALTHSDNGVEKLTKWGAQALKGSLEDYDLLADTASKADAVLHLGMGATEHFKTFSEICELDERDIRVMGEALKGTQKPLIVTHGTAVMLPGQFFTENDEADAGFPQRSPRKSEVVARELLNEGVNAYVVRLAPIVHGDGDLNHGFVSNMIADAKSKGFVENYNGGQNRWTAVHVLDAGHLFVLALEYALRSHDGLHFFNANDEEQLKMKNLRSVIADKLHVAVKDVYADPQHPDQQSGVDPQSMLFAAPQSMLFAMDIPASSKLTRQTLKWKPTHAQLLDDMDHYFTD</sequence>
<dbReference type="RefSeq" id="WP_161001321.1">
    <property type="nucleotide sequence ID" value="NZ_WEZQ01000005.1"/>
</dbReference>
<dbReference type="InterPro" id="IPR036291">
    <property type="entry name" value="NAD(P)-bd_dom_sf"/>
</dbReference>
<dbReference type="InterPro" id="IPR001509">
    <property type="entry name" value="Epimerase_deHydtase"/>
</dbReference>
<dbReference type="InterPro" id="IPR051783">
    <property type="entry name" value="NAD(P)-dependent_oxidoreduct"/>
</dbReference>
<dbReference type="GO" id="GO:0004029">
    <property type="term" value="F:aldehyde dehydrogenase (NAD+) activity"/>
    <property type="evidence" value="ECO:0007669"/>
    <property type="project" value="TreeGrafter"/>
</dbReference>
<dbReference type="OrthoDB" id="9811743at2"/>
<dbReference type="SUPFAM" id="SSF51735">
    <property type="entry name" value="NAD(P)-binding Rossmann-fold domains"/>
    <property type="match status" value="1"/>
</dbReference>
<evidence type="ECO:0000313" key="2">
    <source>
        <dbReference type="EMBL" id="MYV16715.1"/>
    </source>
</evidence>
<feature type="domain" description="NAD-dependent epimerase/dehydratase" evidence="1">
    <location>
        <begin position="4"/>
        <end position="216"/>
    </location>
</feature>
<accession>A0A6N9I180</accession>
<dbReference type="PANTHER" id="PTHR48079">
    <property type="entry name" value="PROTEIN YEEZ"/>
    <property type="match status" value="1"/>
</dbReference>
<reference evidence="2 3" key="1">
    <citation type="journal article" date="2019" name="Appl. Environ. Microbiol.">
        <title>Genetic determinants of hydroxycinnamic acid metabolism in heterofermentative lactobacilli.</title>
        <authorList>
            <person name="Gaur G."/>
            <person name="Oh J.H."/>
            <person name="Filannino P."/>
            <person name="Gobbetti M."/>
            <person name="van Pijkeren J.P."/>
            <person name="Ganzle M.G."/>
        </authorList>
    </citation>
    <scope>NUCLEOTIDE SEQUENCE [LARGE SCALE GENOMIC DNA]</scope>
    <source>
        <strain evidence="2 3">C5</strain>
    </source>
</reference>
<name>A0A6N9I180_9LACO</name>
<dbReference type="Gene3D" id="3.40.50.720">
    <property type="entry name" value="NAD(P)-binding Rossmann-like Domain"/>
    <property type="match status" value="1"/>
</dbReference>
<dbReference type="GO" id="GO:0005737">
    <property type="term" value="C:cytoplasm"/>
    <property type="evidence" value="ECO:0007669"/>
    <property type="project" value="TreeGrafter"/>
</dbReference>
<proteinExistence type="predicted"/>
<comment type="caution">
    <text evidence="2">The sequence shown here is derived from an EMBL/GenBank/DDBJ whole genome shotgun (WGS) entry which is preliminary data.</text>
</comment>
<dbReference type="Pfam" id="PF01370">
    <property type="entry name" value="Epimerase"/>
    <property type="match status" value="1"/>
</dbReference>
<dbReference type="Proteomes" id="UP000449209">
    <property type="component" value="Unassembled WGS sequence"/>
</dbReference>